<evidence type="ECO:0000256" key="1">
    <source>
        <dbReference type="ARBA" id="ARBA00006420"/>
    </source>
</evidence>
<proteinExistence type="inferred from homology"/>
<evidence type="ECO:0000313" key="3">
    <source>
        <dbReference type="EMBL" id="AJC87113.1"/>
    </source>
</evidence>
<dbReference type="PANTHER" id="PTHR11178">
    <property type="entry name" value="IRON-SULFUR CLUSTER SCAFFOLD PROTEIN NFU-RELATED"/>
    <property type="match status" value="1"/>
</dbReference>
<sequence length="91" mass="9681">MNMPFSDEELIEPVKASLAKTMHILESDGGGLDFLGIKNGIVYVKLTGACNGCPSSGTTLKYGLEKQLKIDIHPDISIVNLAGGESEFAKL</sequence>
<comment type="similarity">
    <text evidence="1">Belongs to the NifU family.</text>
</comment>
<dbReference type="InterPro" id="IPR034904">
    <property type="entry name" value="FSCA_dom_sf"/>
</dbReference>
<reference evidence="3 4" key="1">
    <citation type="journal article" date="2014" name="Genome Biol. Evol.">
        <title>Comparative Genomics of the Campylobacter lari Group.</title>
        <authorList>
            <person name="Miller W.G."/>
            <person name="Yee E."/>
            <person name="Chapman M.H."/>
            <person name="Smith T.P."/>
            <person name="Bono J.L."/>
            <person name="Huynh S."/>
            <person name="Parker C.T."/>
            <person name="Vandamme P."/>
            <person name="Luong K."/>
            <person name="Korlach J."/>
        </authorList>
    </citation>
    <scope>NUCLEOTIDE SEQUENCE [LARGE SCALE GENOMIC DNA]</scope>
    <source>
        <strain evidence="3 4">NCTC 12927</strain>
    </source>
</reference>
<dbReference type="InterPro" id="IPR001075">
    <property type="entry name" value="NIF_FeS_clus_asmbl_NifU_C"/>
</dbReference>
<dbReference type="GO" id="GO:0051536">
    <property type="term" value="F:iron-sulfur cluster binding"/>
    <property type="evidence" value="ECO:0007669"/>
    <property type="project" value="InterPro"/>
</dbReference>
<dbReference type="SUPFAM" id="SSF117916">
    <property type="entry name" value="Fe-S cluster assembly (FSCA) domain-like"/>
    <property type="match status" value="1"/>
</dbReference>
<evidence type="ECO:0000259" key="2">
    <source>
        <dbReference type="Pfam" id="PF01106"/>
    </source>
</evidence>
<dbReference type="PANTHER" id="PTHR11178:SF1">
    <property type="entry name" value="NFU1 IRON-SULFUR CLUSTER SCAFFOLD HOMOLOG, MITOCHONDRIAL"/>
    <property type="match status" value="1"/>
</dbReference>
<dbReference type="GO" id="GO:0005506">
    <property type="term" value="F:iron ion binding"/>
    <property type="evidence" value="ECO:0007669"/>
    <property type="project" value="InterPro"/>
</dbReference>
<dbReference type="Pfam" id="PF01106">
    <property type="entry name" value="NifU"/>
    <property type="match status" value="1"/>
</dbReference>
<evidence type="ECO:0000313" key="4">
    <source>
        <dbReference type="Proteomes" id="UP000031163"/>
    </source>
</evidence>
<dbReference type="EMBL" id="CP007770">
    <property type="protein sequence ID" value="AJC87113.1"/>
    <property type="molecule type" value="Genomic_DNA"/>
</dbReference>
<dbReference type="HOGENOM" id="CLU_060555_4_1_7"/>
<feature type="domain" description="NIF system FeS cluster assembly NifU C-terminal" evidence="2">
    <location>
        <begin position="17"/>
        <end position="78"/>
    </location>
</feature>
<dbReference type="Gene3D" id="3.30.300.130">
    <property type="entry name" value="Fe-S cluster assembly (FSCA)"/>
    <property type="match status" value="1"/>
</dbReference>
<dbReference type="STRING" id="1031564.CINS_0105"/>
<protein>
    <recommendedName>
        <fullName evidence="2">NIF system FeS cluster assembly NifU C-terminal domain-containing protein</fullName>
    </recommendedName>
</protein>
<gene>
    <name evidence="3" type="ORF">CINS_0105</name>
</gene>
<dbReference type="AlphaFoldDB" id="A0A0A8GYX5"/>
<name>A0A0A8GYX5_9BACT</name>
<dbReference type="GO" id="GO:0016226">
    <property type="term" value="P:iron-sulfur cluster assembly"/>
    <property type="evidence" value="ECO:0007669"/>
    <property type="project" value="InterPro"/>
</dbReference>
<organism evidence="3 4">
    <name type="scientific">Campylobacter insulaenigrae NCTC 12927</name>
    <dbReference type="NCBI Taxonomy" id="1031564"/>
    <lineage>
        <taxon>Bacteria</taxon>
        <taxon>Pseudomonadati</taxon>
        <taxon>Campylobacterota</taxon>
        <taxon>Epsilonproteobacteria</taxon>
        <taxon>Campylobacterales</taxon>
        <taxon>Campylobacteraceae</taxon>
        <taxon>Campylobacter</taxon>
    </lineage>
</organism>
<dbReference type="Proteomes" id="UP000031163">
    <property type="component" value="Chromosome"/>
</dbReference>
<accession>A0A0A8GYX5</accession>
<dbReference type="KEGG" id="cis:CINS_0105"/>